<reference evidence="1" key="1">
    <citation type="submission" date="2021-01" db="EMBL/GenBank/DDBJ databases">
        <title>Whole genome shotgun sequence of Actinoplanes rishiriensis NBRC 108556.</title>
        <authorList>
            <person name="Komaki H."/>
            <person name="Tamura T."/>
        </authorList>
    </citation>
    <scope>NUCLEOTIDE SEQUENCE</scope>
    <source>
        <strain evidence="1">NBRC 108556</strain>
    </source>
</reference>
<accession>A0A919K914</accession>
<protein>
    <submittedName>
        <fullName evidence="1">Uncharacterized protein</fullName>
    </submittedName>
</protein>
<proteinExistence type="predicted"/>
<evidence type="ECO:0000313" key="2">
    <source>
        <dbReference type="Proteomes" id="UP000636960"/>
    </source>
</evidence>
<organism evidence="1 2">
    <name type="scientific">Paractinoplanes rishiriensis</name>
    <dbReference type="NCBI Taxonomy" id="1050105"/>
    <lineage>
        <taxon>Bacteria</taxon>
        <taxon>Bacillati</taxon>
        <taxon>Actinomycetota</taxon>
        <taxon>Actinomycetes</taxon>
        <taxon>Micromonosporales</taxon>
        <taxon>Micromonosporaceae</taxon>
        <taxon>Paractinoplanes</taxon>
    </lineage>
</organism>
<keyword evidence="2" id="KW-1185">Reference proteome</keyword>
<name>A0A919K914_9ACTN</name>
<dbReference type="AlphaFoldDB" id="A0A919K914"/>
<gene>
    <name evidence="1" type="ORF">Ari01nite_94340</name>
</gene>
<dbReference type="RefSeq" id="WP_203790962.1">
    <property type="nucleotide sequence ID" value="NZ_BOMV01000116.1"/>
</dbReference>
<sequence>MTETDAQKIARLCDTWRTAAMTSNRIVVGAEHERLRLLANGIQFHLLDFDALRTASVGLCGVHLLPRRNVVESVDHYMFWAWCGEVLLSSLSPYAGALDPEVGQLMRLAVRTALVPAPAETPEGARREAEMLSNLAPNPRFLISETGHLLGYLAFPLLEAIVKLACKQHLTLAGGVIKDFDGKSRSYKSGKICSNVVDMIYLLVNEVADQDLKDDIIKIIGFMAECEAEPDGLSVLHTWRNSSVHGEVALPTIGGAVATLALRIALQDIASDYDEIRANIARSFEHNVQRKQRSGHWMILPSTYYPAFARN</sequence>
<dbReference type="EMBL" id="BOMV01000116">
    <property type="protein sequence ID" value="GIF01970.1"/>
    <property type="molecule type" value="Genomic_DNA"/>
</dbReference>
<comment type="caution">
    <text evidence="1">The sequence shown here is derived from an EMBL/GenBank/DDBJ whole genome shotgun (WGS) entry which is preliminary data.</text>
</comment>
<evidence type="ECO:0000313" key="1">
    <source>
        <dbReference type="EMBL" id="GIF01970.1"/>
    </source>
</evidence>
<dbReference type="Proteomes" id="UP000636960">
    <property type="component" value="Unassembled WGS sequence"/>
</dbReference>